<dbReference type="AlphaFoldDB" id="A0A926I5M6"/>
<organism evidence="1 2">
    <name type="scientific">Ligaoa zhengdingensis</name>
    <dbReference type="NCBI Taxonomy" id="2763658"/>
    <lineage>
        <taxon>Bacteria</taxon>
        <taxon>Bacillati</taxon>
        <taxon>Bacillota</taxon>
        <taxon>Clostridia</taxon>
        <taxon>Eubacteriales</taxon>
        <taxon>Oscillospiraceae</taxon>
        <taxon>Ligaoa</taxon>
    </lineage>
</organism>
<comment type="caution">
    <text evidence="1">The sequence shown here is derived from an EMBL/GenBank/DDBJ whole genome shotgun (WGS) entry which is preliminary data.</text>
</comment>
<dbReference type="RefSeq" id="WP_249283709.1">
    <property type="nucleotide sequence ID" value="NZ_JACRST010000031.1"/>
</dbReference>
<gene>
    <name evidence="1" type="ORF">H8711_12140</name>
</gene>
<reference evidence="1" key="1">
    <citation type="submission" date="2020-08" db="EMBL/GenBank/DDBJ databases">
        <title>Genome public.</title>
        <authorList>
            <person name="Liu C."/>
            <person name="Sun Q."/>
        </authorList>
    </citation>
    <scope>NUCLEOTIDE SEQUENCE</scope>
    <source>
        <strain evidence="1">NSJ-31</strain>
    </source>
</reference>
<dbReference type="InterPro" id="IPR025468">
    <property type="entry name" value="TTRAP"/>
</dbReference>
<sequence>MKNFTVEESNLMCCFNTSSRKRLIDDMNGVTLNDMDGEIAELMYKTIRKLEAMTDTEFEELYIMPDGMVDD</sequence>
<dbReference type="Pfam" id="PF14203">
    <property type="entry name" value="TTRAP"/>
    <property type="match status" value="1"/>
</dbReference>
<dbReference type="Proteomes" id="UP000653127">
    <property type="component" value="Unassembled WGS sequence"/>
</dbReference>
<dbReference type="EMBL" id="JACRST010000031">
    <property type="protein sequence ID" value="MBC8547668.1"/>
    <property type="molecule type" value="Genomic_DNA"/>
</dbReference>
<keyword evidence="2" id="KW-1185">Reference proteome</keyword>
<proteinExistence type="predicted"/>
<protein>
    <submittedName>
        <fullName evidence="1">Transposon-transfer assisting family protein</fullName>
    </submittedName>
</protein>
<accession>A0A926I5M6</accession>
<dbReference type="InterPro" id="IPR041965">
    <property type="entry name" value="TTRAP_sf"/>
</dbReference>
<evidence type="ECO:0000313" key="1">
    <source>
        <dbReference type="EMBL" id="MBC8547668.1"/>
    </source>
</evidence>
<name>A0A926I5M6_9FIRM</name>
<evidence type="ECO:0000313" key="2">
    <source>
        <dbReference type="Proteomes" id="UP000653127"/>
    </source>
</evidence>
<dbReference type="Gene3D" id="1.10.10.1850">
    <property type="entry name" value="Sporulation protein-like"/>
    <property type="match status" value="1"/>
</dbReference>